<comment type="caution">
    <text evidence="3">The sequence shown here is derived from an EMBL/GenBank/DDBJ whole genome shotgun (WGS) entry which is preliminary data.</text>
</comment>
<name>A0AAE0USS8_9TELE</name>
<keyword evidence="4" id="KW-1185">Reference proteome</keyword>
<dbReference type="Pfam" id="PF00078">
    <property type="entry name" value="RVT_1"/>
    <property type="match status" value="1"/>
</dbReference>
<proteinExistence type="predicted"/>
<dbReference type="InterPro" id="IPR043502">
    <property type="entry name" value="DNA/RNA_pol_sf"/>
</dbReference>
<dbReference type="SUPFAM" id="SSF56672">
    <property type="entry name" value="DNA/RNA polymerases"/>
    <property type="match status" value="1"/>
</dbReference>
<feature type="compositionally biased region" description="Basic and acidic residues" evidence="1">
    <location>
        <begin position="93"/>
        <end position="113"/>
    </location>
</feature>
<accession>A0AAE0USS8</accession>
<evidence type="ECO:0000313" key="3">
    <source>
        <dbReference type="EMBL" id="KAK3516375.1"/>
    </source>
</evidence>
<sequence>MLTLFCVLLQDIHIASLNIWRLFKVQRATTTDSLHWLLQEPLVYGARLDVRDSSLSQSLLTSGVTTLKHLVDIAGPHLKNVDGVAAQLGVSQLHHEERKKKENKKKEKKEEEKKKKKKRKKKKKKVADCCDIKPGGHGHVAGLDCSATSNSTTIVNCCCGLISINEMACLEEIKLVPEEQPLLEHQQDKGVETKQERSYQLLRINMGVENLRFLHAEPVIILTPCLSENRGFMGMSLFERRSAICYPAAQVLLHCESGLLPISLLLSSTPPLKFSGTTPMLLFLHWLSVATEAQSSGHTLHCTTLPQILQHHLLHPLSGYQEDLHQKDLCLVSRQRVFTAARNITAAVQKHGIFSFLQTAKCLDGKVDKILLGREFHITGQPPGLTLHHSEVKFLLYADDLVLLSPSVQGLQQNLDLLQQYCQTRALTVNLKKTKNYYLSQKIQLSWKHNTVHQRNTPK</sequence>
<dbReference type="EMBL" id="JAUCMX010000019">
    <property type="protein sequence ID" value="KAK3516375.1"/>
    <property type="molecule type" value="Genomic_DNA"/>
</dbReference>
<reference evidence="3" key="1">
    <citation type="submission" date="2023-06" db="EMBL/GenBank/DDBJ databases">
        <title>Male Hemibagrus guttatus genome.</title>
        <authorList>
            <person name="Bian C."/>
        </authorList>
    </citation>
    <scope>NUCLEOTIDE SEQUENCE</scope>
    <source>
        <strain evidence="3">Male_cb2023</strain>
        <tissue evidence="3">Muscle</tissue>
    </source>
</reference>
<dbReference type="InterPro" id="IPR000477">
    <property type="entry name" value="RT_dom"/>
</dbReference>
<dbReference type="Proteomes" id="UP001274896">
    <property type="component" value="Unassembled WGS sequence"/>
</dbReference>
<evidence type="ECO:0000313" key="4">
    <source>
        <dbReference type="Proteomes" id="UP001274896"/>
    </source>
</evidence>
<gene>
    <name evidence="3" type="ORF">QTP70_009936</name>
</gene>
<feature type="domain" description="Reverse transcriptase" evidence="2">
    <location>
        <begin position="389"/>
        <end position="438"/>
    </location>
</feature>
<evidence type="ECO:0000256" key="1">
    <source>
        <dbReference type="SAM" id="MobiDB-lite"/>
    </source>
</evidence>
<protein>
    <recommendedName>
        <fullName evidence="2">Reverse transcriptase domain-containing protein</fullName>
    </recommendedName>
</protein>
<feature type="region of interest" description="Disordered" evidence="1">
    <location>
        <begin position="92"/>
        <end position="125"/>
    </location>
</feature>
<organism evidence="3 4">
    <name type="scientific">Hemibagrus guttatus</name>
    <dbReference type="NCBI Taxonomy" id="175788"/>
    <lineage>
        <taxon>Eukaryota</taxon>
        <taxon>Metazoa</taxon>
        <taxon>Chordata</taxon>
        <taxon>Craniata</taxon>
        <taxon>Vertebrata</taxon>
        <taxon>Euteleostomi</taxon>
        <taxon>Actinopterygii</taxon>
        <taxon>Neopterygii</taxon>
        <taxon>Teleostei</taxon>
        <taxon>Ostariophysi</taxon>
        <taxon>Siluriformes</taxon>
        <taxon>Bagridae</taxon>
        <taxon>Hemibagrus</taxon>
    </lineage>
</organism>
<feature type="compositionally biased region" description="Basic residues" evidence="1">
    <location>
        <begin position="114"/>
        <end position="125"/>
    </location>
</feature>
<evidence type="ECO:0000259" key="2">
    <source>
        <dbReference type="Pfam" id="PF00078"/>
    </source>
</evidence>
<dbReference type="AlphaFoldDB" id="A0AAE0USS8"/>